<dbReference type="GeneTree" id="ENSGT00940000160436"/>
<reference evidence="1" key="2">
    <citation type="submission" date="2025-08" db="UniProtKB">
        <authorList>
            <consortium name="Ensembl"/>
        </authorList>
    </citation>
    <scope>IDENTIFICATION</scope>
</reference>
<name>A0A671W871_SPAAU</name>
<reference evidence="1" key="3">
    <citation type="submission" date="2025-09" db="UniProtKB">
        <authorList>
            <consortium name="Ensembl"/>
        </authorList>
    </citation>
    <scope>IDENTIFICATION</scope>
</reference>
<dbReference type="PANTHER" id="PTHR45913:SF19">
    <property type="entry name" value="LOW QUALITY PROTEIN: ZINC FINGER BED DOMAIN-CONTAINING PROTEIN 5-LIKE"/>
    <property type="match status" value="1"/>
</dbReference>
<evidence type="ECO:0008006" key="3">
    <source>
        <dbReference type="Google" id="ProtNLM"/>
    </source>
</evidence>
<dbReference type="Proteomes" id="UP000472265">
    <property type="component" value="Chromosome 3"/>
</dbReference>
<keyword evidence="2" id="KW-1185">Reference proteome</keyword>
<dbReference type="PANTHER" id="PTHR45913">
    <property type="entry name" value="EPM2A-INTERACTING PROTEIN 1"/>
    <property type="match status" value="1"/>
</dbReference>
<accession>A0A671W871</accession>
<dbReference type="AlphaFoldDB" id="A0A671W871"/>
<proteinExistence type="predicted"/>
<sequence length="369" mass="41642">MSEKRKSTDGSSGPKKKTRQYLESYLDFGFMEGQDGYRPECVICGEKLADDSMRPNKLRRHQETKHHKTIGESREYFERKKQLALSRRSTDIRSAFERAGSDLQRATEASFDCSLLIAKAKKPHSIGEQLIKPACLKIVERLCGPQVVAKLKAVPLSDNTVKSRIDQMAADCQNQLHEKLRNVNFAIQLDETTKVSDESVLIVYVQFIDGEDLKQDILMSTNLLTTTGQDIFVAVDSYLSSNNLPYENLVACCTDRAAAMMGKNKGFNSRLKEKAPGCVIFPCMLHRQALEFLQDHNRPLCEQLTDAFWIKTAYLADTFTVYNETNKPDAGGLNPVLSSAKTPWTLLCANWITDLKKCRTGKYSIFHCC</sequence>
<evidence type="ECO:0000313" key="1">
    <source>
        <dbReference type="Ensembl" id="ENSSAUP00010035268.1"/>
    </source>
</evidence>
<dbReference type="InParanoid" id="A0A671W871"/>
<protein>
    <recommendedName>
        <fullName evidence="3">DUF4371 domain-containing protein</fullName>
    </recommendedName>
</protein>
<reference evidence="1" key="1">
    <citation type="submission" date="2021-04" db="EMBL/GenBank/DDBJ databases">
        <authorList>
            <consortium name="Wellcome Sanger Institute Data Sharing"/>
        </authorList>
    </citation>
    <scope>NUCLEOTIDE SEQUENCE [LARGE SCALE GENOMIC DNA]</scope>
</reference>
<dbReference type="OMA" id="CANWITD"/>
<evidence type="ECO:0000313" key="2">
    <source>
        <dbReference type="Proteomes" id="UP000472265"/>
    </source>
</evidence>
<organism evidence="1 2">
    <name type="scientific">Sparus aurata</name>
    <name type="common">Gilthead sea bream</name>
    <dbReference type="NCBI Taxonomy" id="8175"/>
    <lineage>
        <taxon>Eukaryota</taxon>
        <taxon>Metazoa</taxon>
        <taxon>Chordata</taxon>
        <taxon>Craniata</taxon>
        <taxon>Vertebrata</taxon>
        <taxon>Euteleostomi</taxon>
        <taxon>Actinopterygii</taxon>
        <taxon>Neopterygii</taxon>
        <taxon>Teleostei</taxon>
        <taxon>Neoteleostei</taxon>
        <taxon>Acanthomorphata</taxon>
        <taxon>Eupercaria</taxon>
        <taxon>Spariformes</taxon>
        <taxon>Sparidae</taxon>
        <taxon>Sparus</taxon>
    </lineage>
</organism>
<dbReference type="Ensembl" id="ENSSAUT00010037156.1">
    <property type="protein sequence ID" value="ENSSAUP00010035268.1"/>
    <property type="gene ID" value="ENSSAUG00010014931.1"/>
</dbReference>